<gene>
    <name evidence="3" type="ORF">K0B96_05075</name>
</gene>
<dbReference type="SUPFAM" id="SSF88713">
    <property type="entry name" value="Glycoside hydrolase/deacetylase"/>
    <property type="match status" value="1"/>
</dbReference>
<dbReference type="Proteomes" id="UP000825051">
    <property type="component" value="Chromosome"/>
</dbReference>
<proteinExistence type="predicted"/>
<dbReference type="CDD" id="cd10917">
    <property type="entry name" value="CE4_NodB_like_6s_7s"/>
    <property type="match status" value="1"/>
</dbReference>
<dbReference type="AlphaFoldDB" id="A0A8F9TXU7"/>
<organism evidence="3 4">
    <name type="scientific">Horticoccus luteus</name>
    <dbReference type="NCBI Taxonomy" id="2862869"/>
    <lineage>
        <taxon>Bacteria</taxon>
        <taxon>Pseudomonadati</taxon>
        <taxon>Verrucomicrobiota</taxon>
        <taxon>Opitutia</taxon>
        <taxon>Opitutales</taxon>
        <taxon>Opitutaceae</taxon>
        <taxon>Horticoccus</taxon>
    </lineage>
</organism>
<dbReference type="GO" id="GO:0016810">
    <property type="term" value="F:hydrolase activity, acting on carbon-nitrogen (but not peptide) bonds"/>
    <property type="evidence" value="ECO:0007669"/>
    <property type="project" value="InterPro"/>
</dbReference>
<dbReference type="InterPro" id="IPR050248">
    <property type="entry name" value="Polysacc_deacetylase_ArnD"/>
</dbReference>
<dbReference type="Pfam" id="PF01522">
    <property type="entry name" value="Polysacc_deac_1"/>
    <property type="match status" value="1"/>
</dbReference>
<protein>
    <submittedName>
        <fullName evidence="3">Polysaccharide deacetylase family protein</fullName>
    </submittedName>
</protein>
<feature type="region of interest" description="Disordered" evidence="1">
    <location>
        <begin position="253"/>
        <end position="287"/>
    </location>
</feature>
<evidence type="ECO:0000259" key="2">
    <source>
        <dbReference type="PROSITE" id="PS51677"/>
    </source>
</evidence>
<sequence>MRAFLYFVVTFAAKAAAWAVFSHSTVGAVLVFVTPELWLLYHLLVPNAQGVARTCTSFATAQREVWLTIDDGPDPATTPRVLDLLDAHRARATFFLIGERVQRHPHLVRAIVSRGHTVANHTHTHPLAWFWLVGPRRVATEIDACAAALRAAGAEPAPFFRPAAGIKSVFLARALAARGLTLIGWTARGRESTSRRVEAPFRRLRHGVRPGAILLTHEAGQPDSVRLPVLAALLDHLKREGYACILPPPASLARAAQPAPRSHNAVRPQSIPSRADPVPPPEERVKV</sequence>
<keyword evidence="4" id="KW-1185">Reference proteome</keyword>
<dbReference type="EMBL" id="CP080507">
    <property type="protein sequence ID" value="QYM79992.1"/>
    <property type="molecule type" value="Genomic_DNA"/>
</dbReference>
<dbReference type="Gene3D" id="3.20.20.370">
    <property type="entry name" value="Glycoside hydrolase/deacetylase"/>
    <property type="match status" value="1"/>
</dbReference>
<accession>A0A8F9TXU7</accession>
<dbReference type="InterPro" id="IPR002509">
    <property type="entry name" value="NODB_dom"/>
</dbReference>
<name>A0A8F9TXU7_9BACT</name>
<evidence type="ECO:0000256" key="1">
    <source>
        <dbReference type="SAM" id="MobiDB-lite"/>
    </source>
</evidence>
<dbReference type="PROSITE" id="PS51677">
    <property type="entry name" value="NODB"/>
    <property type="match status" value="1"/>
</dbReference>
<dbReference type="KEGG" id="ole:K0B96_05075"/>
<reference evidence="3" key="1">
    <citation type="submission" date="2021-08" db="EMBL/GenBank/DDBJ databases">
        <title>Genome of a novel bacterium of the phylum Verrucomicrobia, Oleiharenicola sp. KSB-15.</title>
        <authorList>
            <person name="Chung J.-H."/>
            <person name="Ahn J.-H."/>
            <person name="Yoon Y."/>
            <person name="Kim D.-Y."/>
            <person name="An S.-H."/>
            <person name="Park I."/>
            <person name="Yeon J."/>
        </authorList>
    </citation>
    <scope>NUCLEOTIDE SEQUENCE</scope>
    <source>
        <strain evidence="3">KSB-15</strain>
    </source>
</reference>
<dbReference type="GO" id="GO:0005975">
    <property type="term" value="P:carbohydrate metabolic process"/>
    <property type="evidence" value="ECO:0007669"/>
    <property type="project" value="InterPro"/>
</dbReference>
<evidence type="ECO:0000313" key="4">
    <source>
        <dbReference type="Proteomes" id="UP000825051"/>
    </source>
</evidence>
<feature type="domain" description="NodB homology" evidence="2">
    <location>
        <begin position="63"/>
        <end position="245"/>
    </location>
</feature>
<dbReference type="RefSeq" id="WP_220164525.1">
    <property type="nucleotide sequence ID" value="NZ_CP080507.1"/>
</dbReference>
<dbReference type="PANTHER" id="PTHR10587">
    <property type="entry name" value="GLYCOSYL TRANSFERASE-RELATED"/>
    <property type="match status" value="1"/>
</dbReference>
<evidence type="ECO:0000313" key="3">
    <source>
        <dbReference type="EMBL" id="QYM79992.1"/>
    </source>
</evidence>
<dbReference type="InterPro" id="IPR011330">
    <property type="entry name" value="Glyco_hydro/deAcase_b/a-brl"/>
</dbReference>
<dbReference type="PANTHER" id="PTHR10587:SF137">
    <property type="entry name" value="4-DEOXY-4-FORMAMIDO-L-ARABINOSE-PHOSPHOUNDECAPRENOL DEFORMYLASE ARND-RELATED"/>
    <property type="match status" value="1"/>
</dbReference>